<dbReference type="InterPro" id="IPR007920">
    <property type="entry name" value="UPF0223"/>
</dbReference>
<dbReference type="EMBL" id="SJTH01000002">
    <property type="protein sequence ID" value="TCJ06137.1"/>
    <property type="molecule type" value="Genomic_DNA"/>
</dbReference>
<dbReference type="SUPFAM" id="SSF158504">
    <property type="entry name" value="BH2638-like"/>
    <property type="match status" value="1"/>
</dbReference>
<name>A0A4R1AZN9_9BACI</name>
<dbReference type="Gene3D" id="1.10.220.80">
    <property type="entry name" value="BH2638-like"/>
    <property type="match status" value="1"/>
</dbReference>
<dbReference type="AlphaFoldDB" id="A0A4R1AZN9"/>
<accession>A0A4R1AZN9</accession>
<comment type="similarity">
    <text evidence="1">Belongs to the UPF0223 family.</text>
</comment>
<reference evidence="2 3" key="1">
    <citation type="submission" date="2019-03" db="EMBL/GenBank/DDBJ databases">
        <authorList>
            <person name="Jensen L."/>
            <person name="Storgaard J."/>
            <person name="Sulaj E."/>
            <person name="Schramm A."/>
            <person name="Marshall I.P.G."/>
        </authorList>
    </citation>
    <scope>NUCLEOTIDE SEQUENCE [LARGE SCALE GENOMIC DNA]</scope>
    <source>
        <strain evidence="2 3">2017H2G3</strain>
    </source>
</reference>
<dbReference type="Proteomes" id="UP000293846">
    <property type="component" value="Unassembled WGS sequence"/>
</dbReference>
<dbReference type="NCBIfam" id="NF003353">
    <property type="entry name" value="PRK04387.1"/>
    <property type="match status" value="1"/>
</dbReference>
<dbReference type="PIRSF" id="PIRSF037260">
    <property type="entry name" value="UPF0223"/>
    <property type="match status" value="1"/>
</dbReference>
<dbReference type="STRING" id="1742358.GCA_001439605_01437"/>
<evidence type="ECO:0000313" key="3">
    <source>
        <dbReference type="Proteomes" id="UP000293846"/>
    </source>
</evidence>
<proteinExistence type="inferred from homology"/>
<keyword evidence="3" id="KW-1185">Reference proteome</keyword>
<comment type="caution">
    <text evidence="2">The sequence shown here is derived from an EMBL/GenBank/DDBJ whole genome shotgun (WGS) entry which is preliminary data.</text>
</comment>
<evidence type="ECO:0000313" key="2">
    <source>
        <dbReference type="EMBL" id="TCJ06137.1"/>
    </source>
</evidence>
<protein>
    <recommendedName>
        <fullName evidence="1">UPF0223 protein E0Y62_02560</fullName>
    </recommendedName>
</protein>
<dbReference type="OrthoDB" id="1649074at2"/>
<dbReference type="Pfam" id="PF05256">
    <property type="entry name" value="UPF0223"/>
    <property type="match status" value="1"/>
</dbReference>
<dbReference type="InterPro" id="IPR023324">
    <property type="entry name" value="BH2638-like_sf"/>
</dbReference>
<organism evidence="2 3">
    <name type="scientific">Cytobacillus praedii</name>
    <dbReference type="NCBI Taxonomy" id="1742358"/>
    <lineage>
        <taxon>Bacteria</taxon>
        <taxon>Bacillati</taxon>
        <taxon>Bacillota</taxon>
        <taxon>Bacilli</taxon>
        <taxon>Bacillales</taxon>
        <taxon>Bacillaceae</taxon>
        <taxon>Cytobacillus</taxon>
    </lineage>
</organism>
<dbReference type="HAMAP" id="MF_01041">
    <property type="entry name" value="UPF0223"/>
    <property type="match status" value="1"/>
</dbReference>
<dbReference type="RefSeq" id="WP_057766233.1">
    <property type="nucleotide sequence ID" value="NZ_CP183326.1"/>
</dbReference>
<evidence type="ECO:0000256" key="1">
    <source>
        <dbReference type="HAMAP-Rule" id="MF_01041"/>
    </source>
</evidence>
<sequence>MEYQYPIDADWSTDEVIDVIQYFQKVEEAYNKGVDRDLFLDAYRRFKEIVPGKAQERRICDEFEEVSGFSSYRTVNAVKAAESGTKIKIKLS</sequence>
<gene>
    <name evidence="2" type="ORF">E0Y62_02560</name>
</gene>